<proteinExistence type="predicted"/>
<comment type="caution">
    <text evidence="2">The sequence shown here is derived from an EMBL/GenBank/DDBJ whole genome shotgun (WGS) entry which is preliminary data.</text>
</comment>
<dbReference type="InterPro" id="IPR035965">
    <property type="entry name" value="PAS-like_dom_sf"/>
</dbReference>
<keyword evidence="3" id="KW-1185">Reference proteome</keyword>
<evidence type="ECO:0000313" key="2">
    <source>
        <dbReference type="EMBL" id="KDE98227.1"/>
    </source>
</evidence>
<dbReference type="Pfam" id="PF08447">
    <property type="entry name" value="PAS_3"/>
    <property type="match status" value="1"/>
</dbReference>
<dbReference type="AlphaFoldDB" id="A0A064CHI5"/>
<dbReference type="eggNOG" id="COG3707">
    <property type="taxonomic scope" value="Bacteria"/>
</dbReference>
<dbReference type="InterPro" id="IPR005561">
    <property type="entry name" value="ANTAR"/>
</dbReference>
<reference evidence="2" key="1">
    <citation type="submission" date="2014-05" db="EMBL/GenBank/DDBJ databases">
        <title>Genome sequence of Mycobacterium aromaticivorans strain JS19b1T (= DSM 45407T).</title>
        <authorList>
            <person name="Kwak Y."/>
            <person name="Park G.-S."/>
            <person name="Li Q.X."/>
            <person name="Lee S.-E."/>
            <person name="Shin J.-H."/>
        </authorList>
    </citation>
    <scope>NUCLEOTIDE SEQUENCE [LARGE SCALE GENOMIC DNA]</scope>
    <source>
        <strain evidence="2">JS19b1</strain>
    </source>
</reference>
<evidence type="ECO:0000259" key="1">
    <source>
        <dbReference type="PROSITE" id="PS50921"/>
    </source>
</evidence>
<dbReference type="EMBL" id="JALN02000001">
    <property type="protein sequence ID" value="KDE98227.1"/>
    <property type="molecule type" value="Genomic_DNA"/>
</dbReference>
<organism evidence="2 3">
    <name type="scientific">Mycolicibacterium aromaticivorans JS19b1 = JCM 16368</name>
    <dbReference type="NCBI Taxonomy" id="1440774"/>
    <lineage>
        <taxon>Bacteria</taxon>
        <taxon>Bacillati</taxon>
        <taxon>Actinomycetota</taxon>
        <taxon>Actinomycetes</taxon>
        <taxon>Mycobacteriales</taxon>
        <taxon>Mycobacteriaceae</taxon>
        <taxon>Mycolicibacterium</taxon>
    </lineage>
</organism>
<protein>
    <submittedName>
        <fullName evidence="2">Antitermination regulator</fullName>
    </submittedName>
</protein>
<dbReference type="InterPro" id="IPR013655">
    <property type="entry name" value="PAS_fold_3"/>
</dbReference>
<dbReference type="STRING" id="1440774.Y900_004540"/>
<dbReference type="OrthoDB" id="3787288at2"/>
<dbReference type="GO" id="GO:0003723">
    <property type="term" value="F:RNA binding"/>
    <property type="evidence" value="ECO:0007669"/>
    <property type="project" value="InterPro"/>
</dbReference>
<dbReference type="InterPro" id="IPR036388">
    <property type="entry name" value="WH-like_DNA-bd_sf"/>
</dbReference>
<feature type="domain" description="ANTAR" evidence="1">
    <location>
        <begin position="130"/>
        <end position="191"/>
    </location>
</feature>
<dbReference type="Gene3D" id="3.30.450.20">
    <property type="entry name" value="PAS domain"/>
    <property type="match status" value="1"/>
</dbReference>
<dbReference type="InterPro" id="IPR011006">
    <property type="entry name" value="CheY-like_superfamily"/>
</dbReference>
<dbReference type="RefSeq" id="WP_036339489.1">
    <property type="nucleotide sequence ID" value="NZ_JALN02000001.1"/>
</dbReference>
<gene>
    <name evidence="2" type="ORF">Y900_004540</name>
</gene>
<dbReference type="PROSITE" id="PS50921">
    <property type="entry name" value="ANTAR"/>
    <property type="match status" value="1"/>
</dbReference>
<sequence length="229" mass="25630">MVADQDPATESDDGLAGVGPQQVGQFRFYFADERWEWSDEVQIMHGYEPGTVSPTTELVLSHKHPDDYQQVATTLDDVRRHHQAFSTRHRIVDTAGQIHHVIVVADKLLDDSGEVVGTEGFYVDVTPTEDRNQKQFSEAIAEIAENRATIEQAKGMLMVVYGIESEAAFDLLRWRSQEANIKLRLLAEQVVTDFVALSQSDSSPSRAAYDNLLLTADRRLESPPQTQSS</sequence>
<evidence type="ECO:0000313" key="3">
    <source>
        <dbReference type="Proteomes" id="UP000022835"/>
    </source>
</evidence>
<dbReference type="SMART" id="SM01012">
    <property type="entry name" value="ANTAR"/>
    <property type="match status" value="1"/>
</dbReference>
<dbReference type="Gene3D" id="1.10.10.10">
    <property type="entry name" value="Winged helix-like DNA-binding domain superfamily/Winged helix DNA-binding domain"/>
    <property type="match status" value="1"/>
</dbReference>
<dbReference type="SUPFAM" id="SSF55785">
    <property type="entry name" value="PYP-like sensor domain (PAS domain)"/>
    <property type="match status" value="1"/>
</dbReference>
<accession>A0A064CHI5</accession>
<dbReference type="Proteomes" id="UP000022835">
    <property type="component" value="Unassembled WGS sequence"/>
</dbReference>
<dbReference type="Pfam" id="PF03861">
    <property type="entry name" value="ANTAR"/>
    <property type="match status" value="1"/>
</dbReference>
<dbReference type="SUPFAM" id="SSF52172">
    <property type="entry name" value="CheY-like"/>
    <property type="match status" value="1"/>
</dbReference>
<name>A0A064CHI5_9MYCO</name>